<dbReference type="Gene3D" id="1.20.1290.10">
    <property type="entry name" value="AhpD-like"/>
    <property type="match status" value="1"/>
</dbReference>
<comment type="caution">
    <text evidence="2">The sequence shown here is derived from an EMBL/GenBank/DDBJ whole genome shotgun (WGS) entry which is preliminary data.</text>
</comment>
<keyword evidence="3" id="KW-1185">Reference proteome</keyword>
<dbReference type="Pfam" id="PF02627">
    <property type="entry name" value="CMD"/>
    <property type="match status" value="1"/>
</dbReference>
<dbReference type="InterPro" id="IPR003779">
    <property type="entry name" value="CMD-like"/>
</dbReference>
<dbReference type="SUPFAM" id="SSF69118">
    <property type="entry name" value="AhpD-like"/>
    <property type="match status" value="1"/>
</dbReference>
<feature type="domain" description="Carboxymuconolactone decarboxylase-like" evidence="1">
    <location>
        <begin position="44"/>
        <end position="109"/>
    </location>
</feature>
<evidence type="ECO:0000313" key="3">
    <source>
        <dbReference type="Proteomes" id="UP000602395"/>
    </source>
</evidence>
<dbReference type="EMBL" id="JACWMS010000002">
    <property type="protein sequence ID" value="MBD1319468.1"/>
    <property type="molecule type" value="Genomic_DNA"/>
</dbReference>
<dbReference type="Proteomes" id="UP000602395">
    <property type="component" value="Unassembled WGS sequence"/>
</dbReference>
<evidence type="ECO:0000259" key="1">
    <source>
        <dbReference type="Pfam" id="PF02627"/>
    </source>
</evidence>
<sequence>MRLTPLPGEQWDDDVDAALAGMLPKRRRNPQGAGNALATLVRHPDLTKAFMPFNVHLLFRSTLSDRMREAAILRVAELSESPYELEHHRGMGQAAGMTLEEIEDARMGVALEPVEQLVLDAVGELDRHHAILDGTWASLTEHLTDRQMMDLVFTVGAYATLSMAFNTFGIEPDRELQPEYER</sequence>
<dbReference type="RefSeq" id="WP_190266406.1">
    <property type="nucleotide sequence ID" value="NZ_BAABAD010000005.1"/>
</dbReference>
<name>A0ABR7WB25_9ACTN</name>
<gene>
    <name evidence="2" type="ORF">IDF66_07705</name>
</gene>
<organism evidence="2 3">
    <name type="scientific">Gordonia hankookensis</name>
    <dbReference type="NCBI Taxonomy" id="589403"/>
    <lineage>
        <taxon>Bacteria</taxon>
        <taxon>Bacillati</taxon>
        <taxon>Actinomycetota</taxon>
        <taxon>Actinomycetes</taxon>
        <taxon>Mycobacteriales</taxon>
        <taxon>Gordoniaceae</taxon>
        <taxon>Gordonia</taxon>
    </lineage>
</organism>
<dbReference type="PANTHER" id="PTHR34846">
    <property type="entry name" value="4-CARBOXYMUCONOLACTONE DECARBOXYLASE FAMILY PROTEIN (AFU_ORTHOLOGUE AFUA_6G11590)"/>
    <property type="match status" value="1"/>
</dbReference>
<dbReference type="PANTHER" id="PTHR34846:SF5">
    <property type="entry name" value="CARBOXYMUCONOLACTONE DECARBOXYLASE-LIKE DOMAIN-CONTAINING PROTEIN"/>
    <property type="match status" value="1"/>
</dbReference>
<dbReference type="InterPro" id="IPR029032">
    <property type="entry name" value="AhpD-like"/>
</dbReference>
<reference evidence="2 3" key="1">
    <citation type="submission" date="2020-09" db="EMBL/GenBank/DDBJ databases">
        <title>Novel species in genus Gordonia.</title>
        <authorList>
            <person name="Zhang G."/>
        </authorList>
    </citation>
    <scope>NUCLEOTIDE SEQUENCE [LARGE SCALE GENOMIC DNA]</scope>
    <source>
        <strain evidence="2 3">ON-33</strain>
    </source>
</reference>
<evidence type="ECO:0000313" key="2">
    <source>
        <dbReference type="EMBL" id="MBD1319468.1"/>
    </source>
</evidence>
<protein>
    <submittedName>
        <fullName evidence="2">Carboxymuconolactone decarboxylase family protein</fullName>
    </submittedName>
</protein>
<accession>A0ABR7WB25</accession>
<proteinExistence type="predicted"/>